<proteinExistence type="predicted"/>
<name>A0A365GXJ1_9ACTN</name>
<comment type="caution">
    <text evidence="2">The sequence shown here is derived from an EMBL/GenBank/DDBJ whole genome shotgun (WGS) entry which is preliminary data.</text>
</comment>
<protein>
    <recommendedName>
        <fullName evidence="1">NERD domain-containing protein</fullName>
    </recommendedName>
</protein>
<dbReference type="SUPFAM" id="SSF52540">
    <property type="entry name" value="P-loop containing nucleoside triphosphate hydrolases"/>
    <property type="match status" value="1"/>
</dbReference>
<evidence type="ECO:0000313" key="3">
    <source>
        <dbReference type="Proteomes" id="UP000251891"/>
    </source>
</evidence>
<dbReference type="InterPro" id="IPR011528">
    <property type="entry name" value="NERD"/>
</dbReference>
<gene>
    <name evidence="2" type="ORF">DPM19_34350</name>
</gene>
<dbReference type="Pfam" id="PF08378">
    <property type="entry name" value="NERD"/>
    <property type="match status" value="1"/>
</dbReference>
<sequence length="540" mass="60567">MRMVPTELGTEEITSSERRVFEALSGSSLSGTALHSLNLPDHEYKLTAELDFVLVLDDLILAIEVKGGQVSCRDGVWTYQDRAGHYRTSREGPFKQVQTGMFALRDRLRQRHGQAFDDVAFGFLVITPDVDLASSFEWDDETYCGRGPFNRDVTKAVERARAYWKAKQPATYPIPKQLRTTVLQDLRPSFDRSPLLDARASELERVIVRLTEEQYERLDLISEEPRVICHGGAGTGKTFLAAEVARRQQLLGRRVLFCCRSEVLAGFVRKRLAGMNVDVMAVSELNVIEPYDVLVIDEAQDLMTFDILTELEEAVRGGWSDGRWVMFLDQNRQAHLYGDFDHEALQYVESFRPVRPSLKFNCRNTREIAFQTRAYTGADTGVATAGAGPEVTFAPVDDRASETAALDARLRALREHEVPPEHITIVSVRGDWETSAAKDLRDAHKGRIAQLTPSLATTWPGTSMTWASAVDIKGLENRFVCVIDIDSVESETELDLLYVALSRPRAGLWIATTPLVSGQLRALFKEHHSGAMDAYQKARV</sequence>
<keyword evidence="3" id="KW-1185">Reference proteome</keyword>
<accession>A0A365GXJ1</accession>
<evidence type="ECO:0000313" key="2">
    <source>
        <dbReference type="EMBL" id="RAY10643.1"/>
    </source>
</evidence>
<dbReference type="EMBL" id="QLYX01000027">
    <property type="protein sequence ID" value="RAY10643.1"/>
    <property type="molecule type" value="Genomic_DNA"/>
</dbReference>
<dbReference type="CDD" id="cd00009">
    <property type="entry name" value="AAA"/>
    <property type="match status" value="1"/>
</dbReference>
<reference evidence="2 3" key="1">
    <citation type="submission" date="2018-06" db="EMBL/GenBank/DDBJ databases">
        <title>Actinomadura craniellae sp. nov. isolated from marine sponge Craniella sp.</title>
        <authorList>
            <person name="Li L."/>
            <person name="Xu Q.H."/>
            <person name="Lin H.W."/>
            <person name="Lu Y.H."/>
        </authorList>
    </citation>
    <scope>NUCLEOTIDE SEQUENCE [LARGE SCALE GENOMIC DNA]</scope>
    <source>
        <strain evidence="2 3">LHW63021</strain>
    </source>
</reference>
<dbReference type="Proteomes" id="UP000251891">
    <property type="component" value="Unassembled WGS sequence"/>
</dbReference>
<feature type="domain" description="NERD" evidence="1">
    <location>
        <begin position="16"/>
        <end position="110"/>
    </location>
</feature>
<evidence type="ECO:0000259" key="1">
    <source>
        <dbReference type="Pfam" id="PF08378"/>
    </source>
</evidence>
<organism evidence="2 3">
    <name type="scientific">Actinomadura craniellae</name>
    <dbReference type="NCBI Taxonomy" id="2231787"/>
    <lineage>
        <taxon>Bacteria</taxon>
        <taxon>Bacillati</taxon>
        <taxon>Actinomycetota</taxon>
        <taxon>Actinomycetes</taxon>
        <taxon>Streptosporangiales</taxon>
        <taxon>Thermomonosporaceae</taxon>
        <taxon>Actinomadura</taxon>
    </lineage>
</organism>
<dbReference type="AlphaFoldDB" id="A0A365GXJ1"/>
<dbReference type="Gene3D" id="3.40.50.300">
    <property type="entry name" value="P-loop containing nucleotide triphosphate hydrolases"/>
    <property type="match status" value="2"/>
</dbReference>
<dbReference type="Pfam" id="PF13604">
    <property type="entry name" value="AAA_30"/>
    <property type="match status" value="1"/>
</dbReference>
<dbReference type="InterPro" id="IPR027417">
    <property type="entry name" value="P-loop_NTPase"/>
</dbReference>